<dbReference type="AlphaFoldDB" id="A0AAN8TMF0"/>
<proteinExistence type="predicted"/>
<sequence>MVVSCDQQIRGWNYTCNSLRSKVHRLADHSAQMGLDYQEMDHEQFLAEVPEFAEKEERPISLNVVGLSLSWHHIPTIQGQKGKENDSERWK</sequence>
<keyword evidence="2" id="KW-1185">Reference proteome</keyword>
<evidence type="ECO:0000313" key="2">
    <source>
        <dbReference type="Proteomes" id="UP001371456"/>
    </source>
</evidence>
<dbReference type="EMBL" id="JBANQN010000005">
    <property type="protein sequence ID" value="KAK6789750.1"/>
    <property type="molecule type" value="Genomic_DNA"/>
</dbReference>
<organism evidence="1 2">
    <name type="scientific">Solanum bulbocastanum</name>
    <name type="common">Wild potato</name>
    <dbReference type="NCBI Taxonomy" id="147425"/>
    <lineage>
        <taxon>Eukaryota</taxon>
        <taxon>Viridiplantae</taxon>
        <taxon>Streptophyta</taxon>
        <taxon>Embryophyta</taxon>
        <taxon>Tracheophyta</taxon>
        <taxon>Spermatophyta</taxon>
        <taxon>Magnoliopsida</taxon>
        <taxon>eudicotyledons</taxon>
        <taxon>Gunneridae</taxon>
        <taxon>Pentapetalae</taxon>
        <taxon>asterids</taxon>
        <taxon>lamiids</taxon>
        <taxon>Solanales</taxon>
        <taxon>Solanaceae</taxon>
        <taxon>Solanoideae</taxon>
        <taxon>Solaneae</taxon>
        <taxon>Solanum</taxon>
    </lineage>
</organism>
<name>A0AAN8TMF0_SOLBU</name>
<dbReference type="Proteomes" id="UP001371456">
    <property type="component" value="Unassembled WGS sequence"/>
</dbReference>
<comment type="caution">
    <text evidence="1">The sequence shown here is derived from an EMBL/GenBank/DDBJ whole genome shotgun (WGS) entry which is preliminary data.</text>
</comment>
<reference evidence="1 2" key="1">
    <citation type="submission" date="2024-02" db="EMBL/GenBank/DDBJ databases">
        <title>de novo genome assembly of Solanum bulbocastanum strain 11H21.</title>
        <authorList>
            <person name="Hosaka A.J."/>
        </authorList>
    </citation>
    <scope>NUCLEOTIDE SEQUENCE [LARGE SCALE GENOMIC DNA]</scope>
    <source>
        <tissue evidence="1">Young leaves</tissue>
    </source>
</reference>
<evidence type="ECO:0000313" key="1">
    <source>
        <dbReference type="EMBL" id="KAK6789750.1"/>
    </source>
</evidence>
<accession>A0AAN8TMF0</accession>
<gene>
    <name evidence="1" type="ORF">RDI58_013550</name>
</gene>
<protein>
    <submittedName>
        <fullName evidence="1">Uncharacterized protein</fullName>
    </submittedName>
</protein>